<accession>A0AAE6TBZ3</accession>
<gene>
    <name evidence="1" type="ORF">DMI76_10535</name>
</gene>
<evidence type="ECO:0000313" key="1">
    <source>
        <dbReference type="EMBL" id="QHV63775.1"/>
    </source>
</evidence>
<sequence length="93" mass="10218">MKGLRRNEAPEKAAVFYSLNSVGSAACQCGDGKEKGSQRTKRKEKASFELTERVAFVRVFFKSPWGLVRFPRVFPEPGRGPENASPIAAFPAA</sequence>
<dbReference type="AlphaFoldDB" id="A0AAE6TBZ3"/>
<dbReference type="PROSITE" id="PS51257">
    <property type="entry name" value="PROKAR_LIPOPROTEIN"/>
    <property type="match status" value="1"/>
</dbReference>
<protein>
    <submittedName>
        <fullName evidence="1">Uncharacterized protein</fullName>
    </submittedName>
</protein>
<name>A0AAE6TBZ3_9BACT</name>
<dbReference type="EMBL" id="CP029701">
    <property type="protein sequence ID" value="QHV63775.1"/>
    <property type="molecule type" value="Genomic_DNA"/>
</dbReference>
<organism evidence="1 2">
    <name type="scientific">Akkermansia massiliensis</name>
    <dbReference type="NCBI Taxonomy" id="2927224"/>
    <lineage>
        <taxon>Bacteria</taxon>
        <taxon>Pseudomonadati</taxon>
        <taxon>Verrucomicrobiota</taxon>
        <taxon>Verrucomicrobiia</taxon>
        <taxon>Verrucomicrobiales</taxon>
        <taxon>Akkermansiaceae</taxon>
        <taxon>Akkermansia</taxon>
    </lineage>
</organism>
<dbReference type="Proteomes" id="UP000642553">
    <property type="component" value="Chromosome"/>
</dbReference>
<reference evidence="1" key="1">
    <citation type="submission" date="2018-05" db="EMBL/GenBank/DDBJ databases">
        <title>Complete genome sequnece of Akkermansia muciniphila EB-AMDK-40.</title>
        <authorList>
            <person name="Nam Y.-D."/>
            <person name="Chung W.-H."/>
            <person name="Park Y.S."/>
            <person name="Kang J."/>
        </authorList>
    </citation>
    <scope>NUCLEOTIDE SEQUENCE</scope>
    <source>
        <strain evidence="1">EB-AMDK-40</strain>
    </source>
</reference>
<proteinExistence type="predicted"/>
<evidence type="ECO:0000313" key="2">
    <source>
        <dbReference type="Proteomes" id="UP000642553"/>
    </source>
</evidence>